<name>A0A7G8AAQ2_PSEAI</name>
<reference evidence="3" key="1">
    <citation type="submission" date="2019-07" db="EMBL/GenBank/DDBJ databases">
        <title>Complete sequence of p243931-IMP.</title>
        <authorList>
            <person name="Jiang X."/>
            <person name="Yuan M."/>
            <person name="Zhou D."/>
        </authorList>
    </citation>
    <scope>NUCLEOTIDE SEQUENCE</scope>
    <source>
        <strain evidence="3">243931</strain>
        <plasmid evidence="3">p243931-IMP</plasmid>
    </source>
</reference>
<dbReference type="RefSeq" id="WP_108184464.1">
    <property type="nucleotide sequence ID" value="NZ_MF344568.1"/>
</dbReference>
<keyword evidence="3" id="KW-0614">Plasmid</keyword>
<accession>A0A7G8AAQ2</accession>
<dbReference type="AlphaFoldDB" id="A0A7G8AAQ2"/>
<keyword evidence="2" id="KW-0472">Membrane</keyword>
<evidence type="ECO:0000256" key="1">
    <source>
        <dbReference type="SAM" id="MobiDB-lite"/>
    </source>
</evidence>
<feature type="transmembrane region" description="Helical" evidence="2">
    <location>
        <begin position="70"/>
        <end position="93"/>
    </location>
</feature>
<geneLocation type="plasmid" evidence="3">
    <name>p243931-IMP</name>
</geneLocation>
<sequence>MMKSAALPKYRQPQLDENRTLAEQAASSPSSIRSTATVRGKAKVVPLTSPLDKTQPGFWEAVPGRNVETFLALFCAVALGVALGIPIGAWIFVSGYRLW</sequence>
<evidence type="ECO:0000313" key="3">
    <source>
        <dbReference type="EMBL" id="QNI16073.1"/>
    </source>
</evidence>
<keyword evidence="2" id="KW-0812">Transmembrane</keyword>
<dbReference type="EMBL" id="MN208062">
    <property type="protein sequence ID" value="QNI16073.1"/>
    <property type="molecule type" value="Genomic_DNA"/>
</dbReference>
<keyword evidence="2" id="KW-1133">Transmembrane helix</keyword>
<evidence type="ECO:0000256" key="2">
    <source>
        <dbReference type="SAM" id="Phobius"/>
    </source>
</evidence>
<protein>
    <submittedName>
        <fullName evidence="3">Uncharacterized protein</fullName>
    </submittedName>
</protein>
<feature type="region of interest" description="Disordered" evidence="1">
    <location>
        <begin position="1"/>
        <end position="35"/>
    </location>
</feature>
<proteinExistence type="predicted"/>
<organism evidence="3">
    <name type="scientific">Pseudomonas aeruginosa</name>
    <dbReference type="NCBI Taxonomy" id="287"/>
    <lineage>
        <taxon>Bacteria</taxon>
        <taxon>Pseudomonadati</taxon>
        <taxon>Pseudomonadota</taxon>
        <taxon>Gammaproteobacteria</taxon>
        <taxon>Pseudomonadales</taxon>
        <taxon>Pseudomonadaceae</taxon>
        <taxon>Pseudomonas</taxon>
    </lineage>
</organism>
<feature type="compositionally biased region" description="Polar residues" evidence="1">
    <location>
        <begin position="25"/>
        <end position="35"/>
    </location>
</feature>